<proteinExistence type="predicted"/>
<name>A0A820KKT1_9BILA</name>
<dbReference type="Proteomes" id="UP000663836">
    <property type="component" value="Unassembled WGS sequence"/>
</dbReference>
<gene>
    <name evidence="1" type="ORF">JBS370_LOCUS41754</name>
</gene>
<feature type="non-terminal residue" evidence="1">
    <location>
        <position position="104"/>
    </location>
</feature>
<dbReference type="EMBL" id="CAJOBD010048813">
    <property type="protein sequence ID" value="CAF4345025.1"/>
    <property type="molecule type" value="Genomic_DNA"/>
</dbReference>
<accession>A0A820KKT1</accession>
<comment type="caution">
    <text evidence="1">The sequence shown here is derived from an EMBL/GenBank/DDBJ whole genome shotgun (WGS) entry which is preliminary data.</text>
</comment>
<evidence type="ECO:0000313" key="2">
    <source>
        <dbReference type="Proteomes" id="UP000663836"/>
    </source>
</evidence>
<evidence type="ECO:0000313" key="1">
    <source>
        <dbReference type="EMBL" id="CAF4345025.1"/>
    </source>
</evidence>
<dbReference type="AlphaFoldDB" id="A0A820KKT1"/>
<reference evidence="1" key="1">
    <citation type="submission" date="2021-02" db="EMBL/GenBank/DDBJ databases">
        <authorList>
            <person name="Nowell W R."/>
        </authorList>
    </citation>
    <scope>NUCLEOTIDE SEQUENCE</scope>
</reference>
<protein>
    <submittedName>
        <fullName evidence="1">Uncharacterized protein</fullName>
    </submittedName>
</protein>
<organism evidence="1 2">
    <name type="scientific">Rotaria sordida</name>
    <dbReference type="NCBI Taxonomy" id="392033"/>
    <lineage>
        <taxon>Eukaryota</taxon>
        <taxon>Metazoa</taxon>
        <taxon>Spiralia</taxon>
        <taxon>Gnathifera</taxon>
        <taxon>Rotifera</taxon>
        <taxon>Eurotatoria</taxon>
        <taxon>Bdelloidea</taxon>
        <taxon>Philodinida</taxon>
        <taxon>Philodinidae</taxon>
        <taxon>Rotaria</taxon>
    </lineage>
</organism>
<sequence>TIVSQSGTQGSPYQITIVQYVGSQSSLTAVTFLFQGGILSSKGQIGLDTVTQFIGNAGNVASETGTGNVAAVSVQYKVVGTVIGTVNLIFSGGKLYIKTGFGFK</sequence>